<dbReference type="BioCyc" id="PMAR59922:G1G80-1154-MONOMER"/>
<dbReference type="AlphaFoldDB" id="A2C9C5"/>
<proteinExistence type="predicted"/>
<keyword evidence="1" id="KW-1133">Transmembrane helix</keyword>
<gene>
    <name evidence="2" type="ordered locus">P9303_13381</name>
</gene>
<name>A2C9C5_PROM3</name>
<dbReference type="InterPro" id="IPR008164">
    <property type="entry name" value="XGLTT_rpt"/>
</dbReference>
<dbReference type="KEGG" id="pmf:P9303_13381"/>
<keyword evidence="1" id="KW-0812">Transmembrane</keyword>
<feature type="transmembrane region" description="Helical" evidence="1">
    <location>
        <begin position="23"/>
        <end position="48"/>
    </location>
</feature>
<evidence type="ECO:0000313" key="3">
    <source>
        <dbReference type="Proteomes" id="UP000002274"/>
    </source>
</evidence>
<reference evidence="2 3" key="1">
    <citation type="journal article" date="2007" name="PLoS Genet.">
        <title>Patterns and implications of gene gain and loss in the evolution of Prochlorococcus.</title>
        <authorList>
            <person name="Kettler G.C."/>
            <person name="Martiny A.C."/>
            <person name="Huang K."/>
            <person name="Zucker J."/>
            <person name="Coleman M.L."/>
            <person name="Rodrigue S."/>
            <person name="Chen F."/>
            <person name="Lapidus A."/>
            <person name="Ferriera S."/>
            <person name="Johnson J."/>
            <person name="Steglich C."/>
            <person name="Church G.M."/>
            <person name="Richardson P."/>
            <person name="Chisholm S.W."/>
        </authorList>
    </citation>
    <scope>NUCLEOTIDE SEQUENCE [LARGE SCALE GENOMIC DNA]</scope>
    <source>
        <strain evidence="2 3">MIT 9303</strain>
    </source>
</reference>
<evidence type="ECO:0000256" key="1">
    <source>
        <dbReference type="SAM" id="Phobius"/>
    </source>
</evidence>
<dbReference type="Pfam" id="PF12518">
    <property type="entry name" value="DUF3721"/>
    <property type="match status" value="1"/>
</dbReference>
<evidence type="ECO:0008006" key="4">
    <source>
        <dbReference type="Google" id="ProtNLM"/>
    </source>
</evidence>
<dbReference type="STRING" id="59922.P9303_13381"/>
<dbReference type="InterPro" id="IPR022196">
    <property type="entry name" value="DUF3721"/>
</dbReference>
<organism evidence="2 3">
    <name type="scientific">Prochlorococcus marinus (strain MIT 9303)</name>
    <dbReference type="NCBI Taxonomy" id="59922"/>
    <lineage>
        <taxon>Bacteria</taxon>
        <taxon>Bacillati</taxon>
        <taxon>Cyanobacteriota</taxon>
        <taxon>Cyanophyceae</taxon>
        <taxon>Synechococcales</taxon>
        <taxon>Prochlorococcaceae</taxon>
        <taxon>Prochlorococcus</taxon>
    </lineage>
</organism>
<protein>
    <recommendedName>
        <fullName evidence="4">GLTT repeat (6 copies)</fullName>
    </recommendedName>
</protein>
<accession>A2C9C5</accession>
<dbReference type="Proteomes" id="UP000002274">
    <property type="component" value="Chromosome"/>
</dbReference>
<dbReference type="EMBL" id="CP000554">
    <property type="protein sequence ID" value="ABM78085.1"/>
    <property type="molecule type" value="Genomic_DNA"/>
</dbReference>
<sequence length="159" mass="16269">MNTADKTGDDKASAHCGSKPKKLAIGIAPLGTISIGIVPMGVVCIGVVPMGVVSIGVVAMGVINASVVGMGLLSVGVSTMGVWTAGPISMGLVSLSGSEIENPHQHHLPVSGKSASQPDPRLMAYPTQLEAEAKARELGCKGAHQMGTHWMPCDQHSQH</sequence>
<feature type="transmembrane region" description="Helical" evidence="1">
    <location>
        <begin position="54"/>
        <end position="73"/>
    </location>
</feature>
<dbReference type="HOGENOM" id="CLU_136261_0_0_3"/>
<dbReference type="RefSeq" id="WP_011825983.1">
    <property type="nucleotide sequence ID" value="NC_008820.1"/>
</dbReference>
<keyword evidence="1" id="KW-0472">Membrane</keyword>
<dbReference type="Pfam" id="PF01744">
    <property type="entry name" value="GLTT"/>
    <property type="match status" value="1"/>
</dbReference>
<evidence type="ECO:0000313" key="2">
    <source>
        <dbReference type="EMBL" id="ABM78085.1"/>
    </source>
</evidence>